<feature type="coiled-coil region" evidence="1">
    <location>
        <begin position="179"/>
        <end position="206"/>
    </location>
</feature>
<protein>
    <recommendedName>
        <fullName evidence="3">C2H2-type domain-containing protein</fullName>
    </recommendedName>
</protein>
<keyword evidence="1" id="KW-0175">Coiled coil</keyword>
<reference evidence="2" key="1">
    <citation type="journal article" date="2020" name="Nature">
        <title>Giant virus diversity and host interactions through global metagenomics.</title>
        <authorList>
            <person name="Schulz F."/>
            <person name="Roux S."/>
            <person name="Paez-Espino D."/>
            <person name="Jungbluth S."/>
            <person name="Walsh D.A."/>
            <person name="Denef V.J."/>
            <person name="McMahon K.D."/>
            <person name="Konstantinidis K.T."/>
            <person name="Eloe-Fadrosh E.A."/>
            <person name="Kyrpides N.C."/>
            <person name="Woyke T."/>
        </authorList>
    </citation>
    <scope>NUCLEOTIDE SEQUENCE</scope>
    <source>
        <strain evidence="2">GVMAG-M-3300009182-46</strain>
    </source>
</reference>
<accession>A0A6C0F626</accession>
<dbReference type="AlphaFoldDB" id="A0A6C0F626"/>
<sequence length="383" mass="44875">MAEIKGAKVFPKIKKGQKKCPIFKKRKYFMKKGSKFPPCEHKGEKSEKNRKKSVTLIFKYFAEKDLGVFFCIQHMDTLDTKKTSKNIQNFFCEDCYFKCSKLGDWKRHILTDKHKNSKMDTLGYIENTKLHHICACGKQYKYSQGLSKHKKGCNFQEEPSSIPVMDMSYNIILEIVKQNQEFKELLIEQNKENQKLQQQLLEMAKEGKIINNNTNCNNNNFNLQLFLNEKCKDALNIDDFVGQIKLKLSDLDMIGRVGYMEGMSKIFLRNLKELDICKRPIHCSDLKREVLYIKDKDAWEKENSENFKIKRAIKEIECKNIKQIPKWREENPTADDTETKKHMEYQNILLEAMGGATSEDDNKKHEKIIRNIAKEVVIDKSAV</sequence>
<proteinExistence type="predicted"/>
<organism evidence="2">
    <name type="scientific">viral metagenome</name>
    <dbReference type="NCBI Taxonomy" id="1070528"/>
    <lineage>
        <taxon>unclassified sequences</taxon>
        <taxon>metagenomes</taxon>
        <taxon>organismal metagenomes</taxon>
    </lineage>
</organism>
<evidence type="ECO:0008006" key="3">
    <source>
        <dbReference type="Google" id="ProtNLM"/>
    </source>
</evidence>
<evidence type="ECO:0000313" key="2">
    <source>
        <dbReference type="EMBL" id="QHT36311.1"/>
    </source>
</evidence>
<evidence type="ECO:0000256" key="1">
    <source>
        <dbReference type="SAM" id="Coils"/>
    </source>
</evidence>
<dbReference type="EMBL" id="MN739037">
    <property type="protein sequence ID" value="QHT36311.1"/>
    <property type="molecule type" value="Genomic_DNA"/>
</dbReference>
<name>A0A6C0F626_9ZZZZ</name>